<accession>A0A2G8S039</accession>
<dbReference type="Pfam" id="PF00651">
    <property type="entry name" value="BTB"/>
    <property type="match status" value="1"/>
</dbReference>
<protein>
    <recommendedName>
        <fullName evidence="1">BTB domain-containing protein</fullName>
    </recommendedName>
</protein>
<dbReference type="Gene3D" id="3.30.710.10">
    <property type="entry name" value="Potassium Channel Kv1.1, Chain A"/>
    <property type="match status" value="1"/>
</dbReference>
<gene>
    <name evidence="2" type="ORF">GSI_10056</name>
</gene>
<dbReference type="STRING" id="1077348.A0A2G8S039"/>
<keyword evidence="3" id="KW-1185">Reference proteome</keyword>
<name>A0A2G8S039_9APHY</name>
<feature type="domain" description="BTB" evidence="1">
    <location>
        <begin position="27"/>
        <end position="103"/>
    </location>
</feature>
<dbReference type="PROSITE" id="PS50097">
    <property type="entry name" value="BTB"/>
    <property type="match status" value="1"/>
</dbReference>
<dbReference type="CDD" id="cd18186">
    <property type="entry name" value="BTB_POZ_ZBTB_KLHL-like"/>
    <property type="match status" value="1"/>
</dbReference>
<reference evidence="2 3" key="1">
    <citation type="journal article" date="2015" name="Sci. Rep.">
        <title>Chromosome-level genome map provides insights into diverse defense mechanisms in the medicinal fungus Ganoderma sinense.</title>
        <authorList>
            <person name="Zhu Y."/>
            <person name="Xu J."/>
            <person name="Sun C."/>
            <person name="Zhou S."/>
            <person name="Xu H."/>
            <person name="Nelson D.R."/>
            <person name="Qian J."/>
            <person name="Song J."/>
            <person name="Luo H."/>
            <person name="Xiang L."/>
            <person name="Li Y."/>
            <person name="Xu Z."/>
            <person name="Ji A."/>
            <person name="Wang L."/>
            <person name="Lu S."/>
            <person name="Hayward A."/>
            <person name="Sun W."/>
            <person name="Li X."/>
            <person name="Schwartz D.C."/>
            <person name="Wang Y."/>
            <person name="Chen S."/>
        </authorList>
    </citation>
    <scope>NUCLEOTIDE SEQUENCE [LARGE SCALE GENOMIC DNA]</scope>
    <source>
        <strain evidence="2 3">ZZ0214-1</strain>
    </source>
</reference>
<dbReference type="AlphaFoldDB" id="A0A2G8S039"/>
<evidence type="ECO:0000313" key="2">
    <source>
        <dbReference type="EMBL" id="PIL26918.1"/>
    </source>
</evidence>
<dbReference type="Proteomes" id="UP000230002">
    <property type="component" value="Unassembled WGS sequence"/>
</dbReference>
<dbReference type="InterPro" id="IPR011333">
    <property type="entry name" value="SKP1/BTB/POZ_sf"/>
</dbReference>
<evidence type="ECO:0000259" key="1">
    <source>
        <dbReference type="PROSITE" id="PS50097"/>
    </source>
</evidence>
<proteinExistence type="predicted"/>
<dbReference type="SUPFAM" id="SSF54695">
    <property type="entry name" value="POZ domain"/>
    <property type="match status" value="1"/>
</dbReference>
<organism evidence="2 3">
    <name type="scientific">Ganoderma sinense ZZ0214-1</name>
    <dbReference type="NCBI Taxonomy" id="1077348"/>
    <lineage>
        <taxon>Eukaryota</taxon>
        <taxon>Fungi</taxon>
        <taxon>Dikarya</taxon>
        <taxon>Basidiomycota</taxon>
        <taxon>Agaricomycotina</taxon>
        <taxon>Agaricomycetes</taxon>
        <taxon>Polyporales</taxon>
        <taxon>Polyporaceae</taxon>
        <taxon>Ganoderma</taxon>
    </lineage>
</organism>
<sequence length="393" mass="44353">MLSDAVVMEHAYGAVLERHPQLYFSDGDIVLAAKFSSSTSTASSPPKYQLYRVHKPFLIHNSPVFANLFGDAAPGELYDDVPLVEMIGDTAEALASLLTFIYNISDIKIPRWDPNTPIAVAPTIRIADKYLVDGLHRYLVQKVQDDWPFTLEDWDRREAEIEAMRQAKYISGAPSSSSSQPPSLAHAVPEPASAIRFALEFGCPSILPAAFYQLARTHVMKDWDNPRSYVARTDLPARWTLLDAADLLRFLRGTAQISEHGAAAVSLNTDETFSEVLQPRCLPWWEDTAYPGDVRWEVEEREGRDPEAYPCYVLLQRILGEVFRETAPGVRDPLKVLKECVDYERAFPEIEAGTTKRLCMACDERFKEWIPGARQGLWRKLPVYFEVPSSLSQ</sequence>
<evidence type="ECO:0000313" key="3">
    <source>
        <dbReference type="Proteomes" id="UP000230002"/>
    </source>
</evidence>
<dbReference type="OrthoDB" id="3268787at2759"/>
<dbReference type="EMBL" id="AYKW01000034">
    <property type="protein sequence ID" value="PIL26918.1"/>
    <property type="molecule type" value="Genomic_DNA"/>
</dbReference>
<dbReference type="InterPro" id="IPR000210">
    <property type="entry name" value="BTB/POZ_dom"/>
</dbReference>
<comment type="caution">
    <text evidence="2">The sequence shown here is derived from an EMBL/GenBank/DDBJ whole genome shotgun (WGS) entry which is preliminary data.</text>
</comment>